<proteinExistence type="predicted"/>
<dbReference type="Pfam" id="PF05960">
    <property type="entry name" value="DUF885"/>
    <property type="match status" value="1"/>
</dbReference>
<dbReference type="EMBL" id="WHUF01000005">
    <property type="protein sequence ID" value="MQA21866.1"/>
    <property type="molecule type" value="Genomic_DNA"/>
</dbReference>
<protein>
    <submittedName>
        <fullName evidence="1">DUF885 family protein</fullName>
    </submittedName>
</protein>
<gene>
    <name evidence="1" type="ORF">GEV01_20345</name>
</gene>
<dbReference type="AlphaFoldDB" id="A0A843SNM9"/>
<dbReference type="PANTHER" id="PTHR33361">
    <property type="entry name" value="GLR0591 PROTEIN"/>
    <property type="match status" value="1"/>
</dbReference>
<dbReference type="PANTHER" id="PTHR33361:SF2">
    <property type="entry name" value="DUF885 DOMAIN-CONTAINING PROTEIN"/>
    <property type="match status" value="1"/>
</dbReference>
<name>A0A843SNM9_9BURK</name>
<reference evidence="1 2" key="1">
    <citation type="submission" date="2019-10" db="EMBL/GenBank/DDBJ databases">
        <title>Two novel species isolated from a subtropical stream in China.</title>
        <authorList>
            <person name="Lu H."/>
        </authorList>
    </citation>
    <scope>NUCLEOTIDE SEQUENCE [LARGE SCALE GENOMIC DNA]</scope>
    <source>
        <strain evidence="1 2">FT103W</strain>
    </source>
</reference>
<evidence type="ECO:0000313" key="2">
    <source>
        <dbReference type="Proteomes" id="UP000444318"/>
    </source>
</evidence>
<dbReference type="Proteomes" id="UP000444318">
    <property type="component" value="Unassembled WGS sequence"/>
</dbReference>
<evidence type="ECO:0000313" key="1">
    <source>
        <dbReference type="EMBL" id="MQA21866.1"/>
    </source>
</evidence>
<accession>A0A843SNM9</accession>
<comment type="caution">
    <text evidence="1">The sequence shown here is derived from an EMBL/GenBank/DDBJ whole genome shotgun (WGS) entry which is preliminary data.</text>
</comment>
<sequence length="609" mass="68808">MKRVFKWSAAVLSTVLLILAALVAHTIYFKPLKLDWFYTRLFAVSALESPEQLSAMRILPGWMDFSSAKLDDATPAHEQKMLALAKDALATLKRYDRNELDREGQLSYDTLNYFLQNQVDSEPFKLHDFPVNQLHGVQSALPDFLVQTHEVESKADAENYITRLKLVPQKFSQLTEGLKLREAHGIIPPRFTVEKVLAQMQGMIAQAPQQHVLYVSFKQKLDKIPAGEMDADTRKRLLSQVEAAVQEQVYPAYRGLIAYFTALQPKAQRNDGAWSLPNGDAYYAWCVRQHTTSAMTPQQVHDLGLAEVERVSGEMDAILKQQGLSEGSVGARVQQLASRPEQQYPNTPAGKKDMLGRYQVILDEINSGIGRAFDIRPSLGVKVEQIPPASEATAPGAYYSEGSFDGSRPGIFYANMRNPGETPKFVMRTLAYHEGIPGHHFQVAIAQELSDVPFFRRVIGFTAYAEGWALYAERLAYEQGYEKDALDNLGRLREEMLRSTRLVVDTGIHYKHWTREQAISYMMENTGMQEGDVTAEVERYIVDPGQALAYKTGMVRILAMREHAKQELGARFDLKQFHNEVLSHGSLPLAVLERVIDDWIAQRKKIQTQ</sequence>
<keyword evidence="2" id="KW-1185">Reference proteome</keyword>
<organism evidence="1 2">
    <name type="scientific">Rugamonas rivuli</name>
    <dbReference type="NCBI Taxonomy" id="2743358"/>
    <lineage>
        <taxon>Bacteria</taxon>
        <taxon>Pseudomonadati</taxon>
        <taxon>Pseudomonadota</taxon>
        <taxon>Betaproteobacteria</taxon>
        <taxon>Burkholderiales</taxon>
        <taxon>Oxalobacteraceae</taxon>
        <taxon>Telluria group</taxon>
        <taxon>Rugamonas</taxon>
    </lineage>
</organism>
<dbReference type="RefSeq" id="WP_328595569.1">
    <property type="nucleotide sequence ID" value="NZ_WHUF01000005.1"/>
</dbReference>
<dbReference type="InterPro" id="IPR010281">
    <property type="entry name" value="DUF885"/>
</dbReference>